<feature type="compositionally biased region" description="Basic and acidic residues" evidence="1">
    <location>
        <begin position="212"/>
        <end position="241"/>
    </location>
</feature>
<name>A0A2I4ASU4_AUSLI</name>
<feature type="compositionally biased region" description="Polar residues" evidence="1">
    <location>
        <begin position="257"/>
        <end position="272"/>
    </location>
</feature>
<keyword evidence="2" id="KW-1133">Transmembrane helix</keyword>
<keyword evidence="2" id="KW-0812">Transmembrane</keyword>
<feature type="region of interest" description="Disordered" evidence="1">
    <location>
        <begin position="131"/>
        <end position="154"/>
    </location>
</feature>
<protein>
    <submittedName>
        <fullName evidence="4">Uncharacterized protein LOC106514030</fullName>
    </submittedName>
</protein>
<keyword evidence="2" id="KW-0472">Membrane</keyword>
<dbReference type="OrthoDB" id="8952491at2759"/>
<dbReference type="STRING" id="52670.A0A2I4ASU4"/>
<gene>
    <name evidence="4" type="primary">LOC106514030</name>
</gene>
<organism evidence="3 4">
    <name type="scientific">Austrofundulus limnaeus</name>
    <name type="common">Annual killifish</name>
    <dbReference type="NCBI Taxonomy" id="52670"/>
    <lineage>
        <taxon>Eukaryota</taxon>
        <taxon>Metazoa</taxon>
        <taxon>Chordata</taxon>
        <taxon>Craniata</taxon>
        <taxon>Vertebrata</taxon>
        <taxon>Euteleostomi</taxon>
        <taxon>Actinopterygii</taxon>
        <taxon>Neopterygii</taxon>
        <taxon>Teleostei</taxon>
        <taxon>Neoteleostei</taxon>
        <taxon>Acanthomorphata</taxon>
        <taxon>Ovalentaria</taxon>
        <taxon>Atherinomorphae</taxon>
        <taxon>Cyprinodontiformes</taxon>
        <taxon>Rivulidae</taxon>
        <taxon>Austrofundulus</taxon>
    </lineage>
</organism>
<feature type="region of interest" description="Disordered" evidence="1">
    <location>
        <begin position="253"/>
        <end position="272"/>
    </location>
</feature>
<dbReference type="RefSeq" id="XP_013858558.1">
    <property type="nucleotide sequence ID" value="XM_014003104.1"/>
</dbReference>
<dbReference type="InParanoid" id="A0A2I4ASU4"/>
<dbReference type="AlphaFoldDB" id="A0A2I4ASU4"/>
<dbReference type="GeneID" id="106514030"/>
<dbReference type="KEGG" id="alim:106514030"/>
<proteinExistence type="predicted"/>
<keyword evidence="3" id="KW-1185">Reference proteome</keyword>
<reference evidence="4" key="1">
    <citation type="submission" date="2025-08" db="UniProtKB">
        <authorList>
            <consortium name="RefSeq"/>
        </authorList>
    </citation>
    <scope>IDENTIFICATION</scope>
    <source>
        <strain evidence="4">Quisiro</strain>
        <tissue evidence="4">Liver</tissue>
    </source>
</reference>
<feature type="region of interest" description="Disordered" evidence="1">
    <location>
        <begin position="197"/>
        <end position="247"/>
    </location>
</feature>
<evidence type="ECO:0000256" key="1">
    <source>
        <dbReference type="SAM" id="MobiDB-lite"/>
    </source>
</evidence>
<accession>A0A2I4ASU4</accession>
<feature type="transmembrane region" description="Helical" evidence="2">
    <location>
        <begin position="6"/>
        <end position="28"/>
    </location>
</feature>
<sequence length="272" mass="30906">MTDMSVLGLTLVSLALFISVCLNFILCIRQRGSWCRDKQRCCHHDNSEEDTLSQVERQYVCDISHRGEQENPHNHHERQENPIYGNISTEWHDSSEGCYEMMSLQRNRDCIKPLEPDLNYASLNLKLAKKRKKRRHLQGQAQNRHQQDQLDVSAPSGNTFFEVDAEVEALLPPRDNSTMVSHSSIYLNSQQIALEAQEMEQERSVSKLTESAGRDGLQEGDGGGRRDWNEGGEREERKDNPDDGNACVQRLEVETAHSATDPFTDSFSGDGD</sequence>
<dbReference type="Proteomes" id="UP000192220">
    <property type="component" value="Unplaced"/>
</dbReference>
<evidence type="ECO:0000313" key="4">
    <source>
        <dbReference type="RefSeq" id="XP_013858558.1"/>
    </source>
</evidence>
<evidence type="ECO:0000256" key="2">
    <source>
        <dbReference type="SAM" id="Phobius"/>
    </source>
</evidence>
<evidence type="ECO:0000313" key="3">
    <source>
        <dbReference type="Proteomes" id="UP000192220"/>
    </source>
</evidence>